<organism evidence="9 10">
    <name type="scientific">Clathrus columnatus</name>
    <dbReference type="NCBI Taxonomy" id="1419009"/>
    <lineage>
        <taxon>Eukaryota</taxon>
        <taxon>Fungi</taxon>
        <taxon>Dikarya</taxon>
        <taxon>Basidiomycota</taxon>
        <taxon>Agaricomycotina</taxon>
        <taxon>Agaricomycetes</taxon>
        <taxon>Phallomycetidae</taxon>
        <taxon>Phallales</taxon>
        <taxon>Clathraceae</taxon>
        <taxon>Clathrus</taxon>
    </lineage>
</organism>
<dbReference type="EMBL" id="BPWL01000009">
    <property type="protein sequence ID" value="GJJ14352.1"/>
    <property type="molecule type" value="Genomic_DNA"/>
</dbReference>
<keyword evidence="3" id="KW-0349">Heme</keyword>
<evidence type="ECO:0000256" key="6">
    <source>
        <dbReference type="ARBA" id="ARBA00023004"/>
    </source>
</evidence>
<dbReference type="GO" id="GO:0005506">
    <property type="term" value="F:iron ion binding"/>
    <property type="evidence" value="ECO:0007669"/>
    <property type="project" value="InterPro"/>
</dbReference>
<comment type="caution">
    <text evidence="9">The sequence shown here is derived from an EMBL/GenBank/DDBJ whole genome shotgun (WGS) entry which is preliminary data.</text>
</comment>
<dbReference type="InterPro" id="IPR036396">
    <property type="entry name" value="Cyt_P450_sf"/>
</dbReference>
<dbReference type="Gene3D" id="1.10.630.10">
    <property type="entry name" value="Cytochrome P450"/>
    <property type="match status" value="1"/>
</dbReference>
<keyword evidence="7" id="KW-0503">Monooxygenase</keyword>
<sequence>MSDTLPLPAAVLISAGIAVSFLAYRRLNNSLNGKPPGPRPVPIIGNVHQIPQERPWLTFSKWQKVYALGKPIIVLNSSDIAIELLDK</sequence>
<evidence type="ECO:0000256" key="7">
    <source>
        <dbReference type="ARBA" id="ARBA00023033"/>
    </source>
</evidence>
<comment type="cofactor">
    <cofactor evidence="1">
        <name>heme</name>
        <dbReference type="ChEBI" id="CHEBI:30413"/>
    </cofactor>
</comment>
<dbReference type="SUPFAM" id="SSF48264">
    <property type="entry name" value="Cytochrome P450"/>
    <property type="match status" value="1"/>
</dbReference>
<keyword evidence="6" id="KW-0408">Iron</keyword>
<keyword evidence="8" id="KW-0812">Transmembrane</keyword>
<accession>A0AAV5AL04</accession>
<keyword evidence="4" id="KW-0479">Metal-binding</keyword>
<proteinExistence type="inferred from homology"/>
<evidence type="ECO:0000256" key="5">
    <source>
        <dbReference type="ARBA" id="ARBA00023002"/>
    </source>
</evidence>
<gene>
    <name evidence="9" type="ORF">Clacol_008616</name>
</gene>
<keyword evidence="8" id="KW-1133">Transmembrane helix</keyword>
<evidence type="ECO:0000313" key="9">
    <source>
        <dbReference type="EMBL" id="GJJ14352.1"/>
    </source>
</evidence>
<keyword evidence="10" id="KW-1185">Reference proteome</keyword>
<dbReference type="GO" id="GO:0020037">
    <property type="term" value="F:heme binding"/>
    <property type="evidence" value="ECO:0007669"/>
    <property type="project" value="InterPro"/>
</dbReference>
<keyword evidence="5" id="KW-0560">Oxidoreductase</keyword>
<evidence type="ECO:0000256" key="1">
    <source>
        <dbReference type="ARBA" id="ARBA00001971"/>
    </source>
</evidence>
<evidence type="ECO:0000256" key="8">
    <source>
        <dbReference type="SAM" id="Phobius"/>
    </source>
</evidence>
<comment type="similarity">
    <text evidence="2">Belongs to the cytochrome P450 family.</text>
</comment>
<evidence type="ECO:0000256" key="2">
    <source>
        <dbReference type="ARBA" id="ARBA00010617"/>
    </source>
</evidence>
<evidence type="ECO:0000313" key="10">
    <source>
        <dbReference type="Proteomes" id="UP001050691"/>
    </source>
</evidence>
<reference evidence="9" key="1">
    <citation type="submission" date="2021-10" db="EMBL/GenBank/DDBJ databases">
        <title>De novo Genome Assembly of Clathrus columnatus (Basidiomycota, Fungi) Using Illumina and Nanopore Sequence Data.</title>
        <authorList>
            <person name="Ogiso-Tanaka E."/>
            <person name="Itagaki H."/>
            <person name="Hosoya T."/>
            <person name="Hosaka K."/>
        </authorList>
    </citation>
    <scope>NUCLEOTIDE SEQUENCE</scope>
    <source>
        <strain evidence="9">MO-923</strain>
    </source>
</reference>
<dbReference type="AlphaFoldDB" id="A0AAV5AL04"/>
<dbReference type="PANTHER" id="PTHR46300:SF4">
    <property type="entry name" value="CYTOCHROME P450 98A3"/>
    <property type="match status" value="1"/>
</dbReference>
<evidence type="ECO:0008006" key="11">
    <source>
        <dbReference type="Google" id="ProtNLM"/>
    </source>
</evidence>
<dbReference type="PANTHER" id="PTHR46300">
    <property type="entry name" value="P450, PUTATIVE (EUROFUNG)-RELATED-RELATED"/>
    <property type="match status" value="1"/>
</dbReference>
<dbReference type="Proteomes" id="UP001050691">
    <property type="component" value="Unassembled WGS sequence"/>
</dbReference>
<feature type="transmembrane region" description="Helical" evidence="8">
    <location>
        <begin position="6"/>
        <end position="24"/>
    </location>
</feature>
<evidence type="ECO:0000256" key="4">
    <source>
        <dbReference type="ARBA" id="ARBA00022723"/>
    </source>
</evidence>
<protein>
    <recommendedName>
        <fullName evidence="11">Cytochrome P450</fullName>
    </recommendedName>
</protein>
<name>A0AAV5AL04_9AGAM</name>
<dbReference type="GO" id="GO:0016705">
    <property type="term" value="F:oxidoreductase activity, acting on paired donors, with incorporation or reduction of molecular oxygen"/>
    <property type="evidence" value="ECO:0007669"/>
    <property type="project" value="InterPro"/>
</dbReference>
<dbReference type="GO" id="GO:0004497">
    <property type="term" value="F:monooxygenase activity"/>
    <property type="evidence" value="ECO:0007669"/>
    <property type="project" value="UniProtKB-KW"/>
</dbReference>
<evidence type="ECO:0000256" key="3">
    <source>
        <dbReference type="ARBA" id="ARBA00022617"/>
    </source>
</evidence>
<keyword evidence="8" id="KW-0472">Membrane</keyword>
<dbReference type="InterPro" id="IPR050364">
    <property type="entry name" value="Cytochrome_P450_fung"/>
</dbReference>